<dbReference type="PROSITE" id="PS51186">
    <property type="entry name" value="GNAT"/>
    <property type="match status" value="1"/>
</dbReference>
<evidence type="ECO:0000259" key="4">
    <source>
        <dbReference type="PROSITE" id="PS51186"/>
    </source>
</evidence>
<protein>
    <submittedName>
        <fullName evidence="5">Acetyltransferase, GNAT family</fullName>
        <ecNumber evidence="5">2.3.1.128</ecNumber>
    </submittedName>
</protein>
<dbReference type="Pfam" id="PF13302">
    <property type="entry name" value="Acetyltransf_3"/>
    <property type="match status" value="1"/>
</dbReference>
<dbReference type="PANTHER" id="PTHR43792:SF8">
    <property type="entry name" value="[RIBOSOMAL PROTEIN US5]-ALANINE N-ACETYLTRANSFERASE"/>
    <property type="match status" value="1"/>
</dbReference>
<evidence type="ECO:0000256" key="1">
    <source>
        <dbReference type="ARBA" id="ARBA00022679"/>
    </source>
</evidence>
<comment type="caution">
    <text evidence="5">The sequence shown here is derived from an EMBL/GenBank/DDBJ whole genome shotgun (WGS) entry which is preliminary data.</text>
</comment>
<comment type="similarity">
    <text evidence="3">Belongs to the acetyltransferase family. RimJ subfamily.</text>
</comment>
<dbReference type="GO" id="GO:0005737">
    <property type="term" value="C:cytoplasm"/>
    <property type="evidence" value="ECO:0007669"/>
    <property type="project" value="TreeGrafter"/>
</dbReference>
<dbReference type="GO" id="GO:0008999">
    <property type="term" value="F:protein-N-terminal-alanine acetyltransferase activity"/>
    <property type="evidence" value="ECO:0007669"/>
    <property type="project" value="TreeGrafter"/>
</dbReference>
<evidence type="ECO:0000313" key="6">
    <source>
        <dbReference type="Proteomes" id="UP000003672"/>
    </source>
</evidence>
<evidence type="ECO:0000313" key="5">
    <source>
        <dbReference type="EMBL" id="EFJ68946.1"/>
    </source>
</evidence>
<dbReference type="Proteomes" id="UP000003672">
    <property type="component" value="Unassembled WGS sequence"/>
</dbReference>
<dbReference type="Gene3D" id="3.40.630.30">
    <property type="match status" value="1"/>
</dbReference>
<evidence type="ECO:0000256" key="2">
    <source>
        <dbReference type="ARBA" id="ARBA00023315"/>
    </source>
</evidence>
<dbReference type="InterPro" id="IPR016181">
    <property type="entry name" value="Acyl_CoA_acyltransferase"/>
</dbReference>
<reference evidence="5 6" key="1">
    <citation type="submission" date="2010-06" db="EMBL/GenBank/DDBJ databases">
        <authorList>
            <person name="Muzny D."/>
            <person name="Qin X."/>
            <person name="Buhay C."/>
            <person name="Dugan-Rocha S."/>
            <person name="Ding Y."/>
            <person name="Chen G."/>
            <person name="Hawes A."/>
            <person name="Holder M."/>
            <person name="Jhangiani S."/>
            <person name="Johnson A."/>
            <person name="Khan Z."/>
            <person name="Li Z."/>
            <person name="Liu W."/>
            <person name="Liu X."/>
            <person name="Perez L."/>
            <person name="Shen H."/>
            <person name="Wang Q."/>
            <person name="Watt J."/>
            <person name="Xi L."/>
            <person name="Xin Y."/>
            <person name="Zhou J."/>
            <person name="Deng J."/>
            <person name="Jiang H."/>
            <person name="Liu Y."/>
            <person name="Qu J."/>
            <person name="Song X.-Z."/>
            <person name="Zhang L."/>
            <person name="Villasana D."/>
            <person name="Johnson A."/>
            <person name="Liu J."/>
            <person name="Liyanage D."/>
            <person name="Lorensuhewa L."/>
            <person name="Robinson T."/>
            <person name="Song A."/>
            <person name="Song B.-B."/>
            <person name="Dinh H."/>
            <person name="Thornton R."/>
            <person name="Coyle M."/>
            <person name="Francisco L."/>
            <person name="Jackson L."/>
            <person name="Javaid M."/>
            <person name="Korchina V."/>
            <person name="Kovar C."/>
            <person name="Mata R."/>
            <person name="Mathew T."/>
            <person name="Ngo R."/>
            <person name="Nguyen L."/>
            <person name="Nguyen N."/>
            <person name="Okwuonu G."/>
            <person name="Ongeri F."/>
            <person name="Pham C."/>
            <person name="Simmons D."/>
            <person name="Wilczek-Boney K."/>
            <person name="Hale W."/>
            <person name="Jakkamsetti A."/>
            <person name="Pham P."/>
            <person name="Ruth R."/>
            <person name="San Lucas F."/>
            <person name="Warren J."/>
            <person name="Zhang J."/>
            <person name="Zhao Z."/>
            <person name="Zhou C."/>
            <person name="Zhu D."/>
            <person name="Lee S."/>
            <person name="Bess C."/>
            <person name="Blankenburg K."/>
            <person name="Forbes L."/>
            <person name="Fu Q."/>
            <person name="Gubbala S."/>
            <person name="Hirani K."/>
            <person name="Jayaseelan J.C."/>
            <person name="Lara F."/>
            <person name="Munidasa M."/>
            <person name="Palculict T."/>
            <person name="Patil S."/>
            <person name="Pu L.-L."/>
            <person name="Saada N."/>
            <person name="Tang L."/>
            <person name="Weissenberger G."/>
            <person name="Zhu Y."/>
            <person name="Hemphill L."/>
            <person name="Shang Y."/>
            <person name="Youmans B."/>
            <person name="Ayvaz T."/>
            <person name="Ross M."/>
            <person name="Santibanez J."/>
            <person name="Aqrawi P."/>
            <person name="Gross S."/>
            <person name="Joshi V."/>
            <person name="Fowler G."/>
            <person name="Nazareth L."/>
            <person name="Reid J."/>
            <person name="Worley K."/>
            <person name="Petrosino J."/>
            <person name="Highlander S."/>
            <person name="Gibbs R."/>
        </authorList>
    </citation>
    <scope>NUCLEOTIDE SEQUENCE [LARGE SCALE GENOMIC DNA]</scope>
    <source>
        <strain evidence="5 6">JV-V03</strain>
    </source>
</reference>
<gene>
    <name evidence="5" type="ORF">HMPREF0514_11945</name>
</gene>
<accession>A0AA86ZXL5</accession>
<name>A0AA86ZXL5_9LACO</name>
<proteinExistence type="inferred from homology"/>
<dbReference type="PANTHER" id="PTHR43792">
    <property type="entry name" value="GNAT FAMILY, PUTATIVE (AFU_ORTHOLOGUE AFUA_3G00765)-RELATED-RELATED"/>
    <property type="match status" value="1"/>
</dbReference>
<dbReference type="SUPFAM" id="SSF55729">
    <property type="entry name" value="Acyl-CoA N-acyltransferases (Nat)"/>
    <property type="match status" value="1"/>
</dbReference>
<evidence type="ECO:0000256" key="3">
    <source>
        <dbReference type="ARBA" id="ARBA00038502"/>
    </source>
</evidence>
<dbReference type="EC" id="2.3.1.128" evidence="5"/>
<dbReference type="InterPro" id="IPR051531">
    <property type="entry name" value="N-acetyltransferase"/>
</dbReference>
<dbReference type="InterPro" id="IPR000182">
    <property type="entry name" value="GNAT_dom"/>
</dbReference>
<sequence length="193" mass="22760">MVIKVSRQVMLESKRIILRKIETNDAPTLLKWGQDSVYHKSAGYQYLEDLSAAQKSIGQYRERPYSYGIVLKESGRLIGLVELYERGLDEYNGLLMTKDLGFLLDKNYWHRGLMTEALQLIINFAFEKLHQNQIWAGTFVSNENSQRLLKKLGFRYVYTTDYSMVSSLFNYQEKYYLLTPQDWHDIMQINMKS</sequence>
<feature type="domain" description="N-acetyltransferase" evidence="4">
    <location>
        <begin position="16"/>
        <end position="192"/>
    </location>
</feature>
<dbReference type="EMBL" id="ACGO02000008">
    <property type="protein sequence ID" value="EFJ68946.1"/>
    <property type="molecule type" value="Genomic_DNA"/>
</dbReference>
<dbReference type="AlphaFoldDB" id="A0AA86ZXL5"/>
<organism evidence="5 6">
    <name type="scientific">Lactobacillus paragasseri JV-V03</name>
    <dbReference type="NCBI Taxonomy" id="525326"/>
    <lineage>
        <taxon>Bacteria</taxon>
        <taxon>Bacillati</taxon>
        <taxon>Bacillota</taxon>
        <taxon>Bacilli</taxon>
        <taxon>Lactobacillales</taxon>
        <taxon>Lactobacillaceae</taxon>
        <taxon>Lactobacillus</taxon>
    </lineage>
</organism>
<keyword evidence="2 5" id="KW-0012">Acyltransferase</keyword>
<keyword evidence="1 5" id="KW-0808">Transferase</keyword>